<organism evidence="1 2">
    <name type="scientific">Gigaspora margarita</name>
    <dbReference type="NCBI Taxonomy" id="4874"/>
    <lineage>
        <taxon>Eukaryota</taxon>
        <taxon>Fungi</taxon>
        <taxon>Fungi incertae sedis</taxon>
        <taxon>Mucoromycota</taxon>
        <taxon>Glomeromycotina</taxon>
        <taxon>Glomeromycetes</taxon>
        <taxon>Diversisporales</taxon>
        <taxon>Gigasporaceae</taxon>
        <taxon>Gigaspora</taxon>
    </lineage>
</organism>
<comment type="caution">
    <text evidence="1">The sequence shown here is derived from an EMBL/GenBank/DDBJ whole genome shotgun (WGS) entry which is preliminary data.</text>
</comment>
<keyword evidence="2" id="KW-1185">Reference proteome</keyword>
<evidence type="ECO:0000313" key="2">
    <source>
        <dbReference type="Proteomes" id="UP000789901"/>
    </source>
</evidence>
<protein>
    <submittedName>
        <fullName evidence="1">32382_t:CDS:1</fullName>
    </submittedName>
</protein>
<gene>
    <name evidence="1" type="ORF">GMARGA_LOCUS40525</name>
</gene>
<feature type="non-terminal residue" evidence="1">
    <location>
        <position position="1"/>
    </location>
</feature>
<sequence length="126" mass="14979">KRPTSSEIIIKLNEWLNIIGSKAENKIKRCSMVREIIIKLNKWSNIFRRNKRLNNIRRDKNKIKRQFLESDEINEKLPMIKENLKDIYTSKPYNITDIRKNLSNLKSSKTAVNIEVSDDQLTLCIY</sequence>
<dbReference type="EMBL" id="CAJVQB010103982">
    <property type="protein sequence ID" value="CAG8851035.1"/>
    <property type="molecule type" value="Genomic_DNA"/>
</dbReference>
<accession>A0ABN7X912</accession>
<dbReference type="Proteomes" id="UP000789901">
    <property type="component" value="Unassembled WGS sequence"/>
</dbReference>
<reference evidence="1 2" key="1">
    <citation type="submission" date="2021-06" db="EMBL/GenBank/DDBJ databases">
        <authorList>
            <person name="Kallberg Y."/>
            <person name="Tangrot J."/>
            <person name="Rosling A."/>
        </authorList>
    </citation>
    <scope>NUCLEOTIDE SEQUENCE [LARGE SCALE GENOMIC DNA]</scope>
    <source>
        <strain evidence="1 2">120-4 pot B 10/14</strain>
    </source>
</reference>
<name>A0ABN7X912_GIGMA</name>
<proteinExistence type="predicted"/>
<evidence type="ECO:0000313" key="1">
    <source>
        <dbReference type="EMBL" id="CAG8851035.1"/>
    </source>
</evidence>